<dbReference type="SMART" id="SM00304">
    <property type="entry name" value="HAMP"/>
    <property type="match status" value="1"/>
</dbReference>
<dbReference type="Pfam" id="PF02743">
    <property type="entry name" value="dCache_1"/>
    <property type="match status" value="1"/>
</dbReference>
<dbReference type="InterPro" id="IPR033479">
    <property type="entry name" value="dCache_1"/>
</dbReference>
<dbReference type="Gene3D" id="6.10.340.10">
    <property type="match status" value="1"/>
</dbReference>
<dbReference type="PANTHER" id="PTHR34220:SF7">
    <property type="entry name" value="SENSOR HISTIDINE KINASE YPDA"/>
    <property type="match status" value="1"/>
</dbReference>
<keyword evidence="5" id="KW-0812">Transmembrane</keyword>
<dbReference type="OrthoDB" id="9776552at2"/>
<dbReference type="CDD" id="cd06225">
    <property type="entry name" value="HAMP"/>
    <property type="match status" value="1"/>
</dbReference>
<evidence type="ECO:0000256" key="6">
    <source>
        <dbReference type="ARBA" id="ARBA00022777"/>
    </source>
</evidence>
<feature type="domain" description="HAMP" evidence="9">
    <location>
        <begin position="310"/>
        <end position="362"/>
    </location>
</feature>
<dbReference type="Gene3D" id="3.30.565.10">
    <property type="entry name" value="Histidine kinase-like ATPase, C-terminal domain"/>
    <property type="match status" value="1"/>
</dbReference>
<keyword evidence="2" id="KW-1003">Cell membrane</keyword>
<evidence type="ECO:0000256" key="4">
    <source>
        <dbReference type="ARBA" id="ARBA00022679"/>
    </source>
</evidence>
<dbReference type="Pfam" id="PF02518">
    <property type="entry name" value="HATPase_c"/>
    <property type="match status" value="1"/>
</dbReference>
<dbReference type="InterPro" id="IPR050640">
    <property type="entry name" value="Bact_2-comp_sensor_kinase"/>
</dbReference>
<sequence>MGRLRAWMDRRGLALKWFLSLFVLTSILLGTLAWNSLHDAEKVLKRQYLSSTETLNDKINHILDIYVDNIKTTLRQLSVRPELLRGKSEAVPVLQSYSDLSQGYVKTFYWIGTDGSIYSSKQLIYELVGNPQLQELYDLAREKSRVIQWTEPYESKLSGKTVAFVQPVYDASQRFVGVLAAEIDLDTLNSRLLPLLSGYDRTFTILTAQQNVLSIEQESTLIPYNVYPRTMSEAFREQLASLPQGVSAVSGPKGKMTAVKSFGNRMGWSLITLIDENYFYRATSDLSDNLKQTALIWFAILILGTWLMTRRLVSPIRLLISKMDRVHNLEYPSAIAVGRSDEIGKLAQSYNDMMSRIFQLVQTVKSIEQDKKEYELKMLQSQIGPHFLYNTLACISSLSKQQRFAEVDETIRSLTHLLSFSFDKISEFVTLEHELQAIRAYAYIQTIRYGNRFELAIEVPKELLAMQVLKLSIQPIIENAIFHGIIPAKRKGKIIVRATRRNQELHIVVYDNGAGMDRAMSRSVLTDRFIKKFSRGFNHVGLQNVHHRIGIYSGSKYGLKITSSKRRGTIVRIIAPIQYEPAVVSEAIG</sequence>
<gene>
    <name evidence="10" type="ORF">EYB31_33130</name>
</gene>
<dbReference type="InterPro" id="IPR036890">
    <property type="entry name" value="HATPase_C_sf"/>
</dbReference>
<dbReference type="Pfam" id="PF06580">
    <property type="entry name" value="His_kinase"/>
    <property type="match status" value="1"/>
</dbReference>
<dbReference type="PROSITE" id="PS50885">
    <property type="entry name" value="HAMP"/>
    <property type="match status" value="1"/>
</dbReference>
<keyword evidence="4" id="KW-0808">Transferase</keyword>
<dbReference type="CDD" id="cd18773">
    <property type="entry name" value="PDC1_HK_sensor"/>
    <property type="match status" value="1"/>
</dbReference>
<keyword evidence="8" id="KW-0472">Membrane</keyword>
<keyword evidence="3" id="KW-0597">Phosphoprotein</keyword>
<dbReference type="InterPro" id="IPR003660">
    <property type="entry name" value="HAMP_dom"/>
</dbReference>
<keyword evidence="7" id="KW-1133">Transmembrane helix</keyword>
<evidence type="ECO:0000259" key="9">
    <source>
        <dbReference type="PROSITE" id="PS50885"/>
    </source>
</evidence>
<dbReference type="Proteomes" id="UP000293142">
    <property type="component" value="Unassembled WGS sequence"/>
</dbReference>
<evidence type="ECO:0000313" key="11">
    <source>
        <dbReference type="Proteomes" id="UP000293142"/>
    </source>
</evidence>
<organism evidence="10 11">
    <name type="scientific">Paenibacillus thalictri</name>
    <dbReference type="NCBI Taxonomy" id="2527873"/>
    <lineage>
        <taxon>Bacteria</taxon>
        <taxon>Bacillati</taxon>
        <taxon>Bacillota</taxon>
        <taxon>Bacilli</taxon>
        <taxon>Bacillales</taxon>
        <taxon>Paenibacillaceae</taxon>
        <taxon>Paenibacillus</taxon>
    </lineage>
</organism>
<evidence type="ECO:0000256" key="8">
    <source>
        <dbReference type="ARBA" id="ARBA00023136"/>
    </source>
</evidence>
<dbReference type="Pfam" id="PF00672">
    <property type="entry name" value="HAMP"/>
    <property type="match status" value="1"/>
</dbReference>
<comment type="subcellular location">
    <subcellularLocation>
        <location evidence="1">Cell membrane</location>
        <topology evidence="1">Multi-pass membrane protein</topology>
    </subcellularLocation>
</comment>
<evidence type="ECO:0000256" key="1">
    <source>
        <dbReference type="ARBA" id="ARBA00004651"/>
    </source>
</evidence>
<dbReference type="SUPFAM" id="SSF55874">
    <property type="entry name" value="ATPase domain of HSP90 chaperone/DNA topoisomerase II/histidine kinase"/>
    <property type="match status" value="1"/>
</dbReference>
<reference evidence="10 11" key="1">
    <citation type="submission" date="2019-02" db="EMBL/GenBank/DDBJ databases">
        <title>Paenibacillus sp. nov., isolated from surface-sterilized tissue of Thalictrum simplex L.</title>
        <authorList>
            <person name="Tuo L."/>
        </authorList>
    </citation>
    <scope>NUCLEOTIDE SEQUENCE [LARGE SCALE GENOMIC DNA]</scope>
    <source>
        <strain evidence="10 11">N2SHLJ1</strain>
    </source>
</reference>
<evidence type="ECO:0000256" key="5">
    <source>
        <dbReference type="ARBA" id="ARBA00022692"/>
    </source>
</evidence>
<evidence type="ECO:0000256" key="3">
    <source>
        <dbReference type="ARBA" id="ARBA00022553"/>
    </source>
</evidence>
<evidence type="ECO:0000256" key="2">
    <source>
        <dbReference type="ARBA" id="ARBA00022475"/>
    </source>
</evidence>
<dbReference type="PANTHER" id="PTHR34220">
    <property type="entry name" value="SENSOR HISTIDINE KINASE YPDA"/>
    <property type="match status" value="1"/>
</dbReference>
<dbReference type="Gene3D" id="3.30.450.20">
    <property type="entry name" value="PAS domain"/>
    <property type="match status" value="2"/>
</dbReference>
<dbReference type="SUPFAM" id="SSF158472">
    <property type="entry name" value="HAMP domain-like"/>
    <property type="match status" value="1"/>
</dbReference>
<keyword evidence="11" id="KW-1185">Reference proteome</keyword>
<dbReference type="GO" id="GO:0000155">
    <property type="term" value="F:phosphorelay sensor kinase activity"/>
    <property type="evidence" value="ECO:0007669"/>
    <property type="project" value="InterPro"/>
</dbReference>
<keyword evidence="6 10" id="KW-0418">Kinase</keyword>
<proteinExistence type="predicted"/>
<dbReference type="GO" id="GO:0005886">
    <property type="term" value="C:plasma membrane"/>
    <property type="evidence" value="ECO:0007669"/>
    <property type="project" value="UniProtKB-SubCell"/>
</dbReference>
<protein>
    <submittedName>
        <fullName evidence="10">Sensor histidine kinase</fullName>
    </submittedName>
</protein>
<accession>A0A4Q9DHM5</accession>
<comment type="caution">
    <text evidence="10">The sequence shown here is derived from an EMBL/GenBank/DDBJ whole genome shotgun (WGS) entry which is preliminary data.</text>
</comment>
<dbReference type="EMBL" id="SIRE01000031">
    <property type="protein sequence ID" value="TBL70565.1"/>
    <property type="molecule type" value="Genomic_DNA"/>
</dbReference>
<evidence type="ECO:0000313" key="10">
    <source>
        <dbReference type="EMBL" id="TBL70565.1"/>
    </source>
</evidence>
<evidence type="ECO:0000256" key="7">
    <source>
        <dbReference type="ARBA" id="ARBA00022989"/>
    </source>
</evidence>
<name>A0A4Q9DHM5_9BACL</name>
<dbReference type="InterPro" id="IPR010559">
    <property type="entry name" value="Sig_transdc_His_kin_internal"/>
</dbReference>
<dbReference type="InterPro" id="IPR003594">
    <property type="entry name" value="HATPase_dom"/>
</dbReference>
<dbReference type="AlphaFoldDB" id="A0A4Q9DHM5"/>